<evidence type="ECO:0000313" key="3">
    <source>
        <dbReference type="Proteomes" id="UP001148018"/>
    </source>
</evidence>
<feature type="compositionally biased region" description="Pro residues" evidence="1">
    <location>
        <begin position="64"/>
        <end position="85"/>
    </location>
</feature>
<sequence length="85" mass="9042">MLTSSLRGSLNLQDRGDEGLIFWNISGTQTSDSRVIFNLNLDDPQSVPFLRVPSACPLLDYSPNPGPSPPPNPGPSPPPNPVSTS</sequence>
<gene>
    <name evidence="2" type="ORF">NHX12_008023</name>
</gene>
<dbReference type="EMBL" id="JANIIK010000114">
    <property type="protein sequence ID" value="KAJ3590066.1"/>
    <property type="molecule type" value="Genomic_DNA"/>
</dbReference>
<organism evidence="2 3">
    <name type="scientific">Muraenolepis orangiensis</name>
    <name type="common">Patagonian moray cod</name>
    <dbReference type="NCBI Taxonomy" id="630683"/>
    <lineage>
        <taxon>Eukaryota</taxon>
        <taxon>Metazoa</taxon>
        <taxon>Chordata</taxon>
        <taxon>Craniata</taxon>
        <taxon>Vertebrata</taxon>
        <taxon>Euteleostomi</taxon>
        <taxon>Actinopterygii</taxon>
        <taxon>Neopterygii</taxon>
        <taxon>Teleostei</taxon>
        <taxon>Neoteleostei</taxon>
        <taxon>Acanthomorphata</taxon>
        <taxon>Zeiogadaria</taxon>
        <taxon>Gadariae</taxon>
        <taxon>Gadiformes</taxon>
        <taxon>Muraenolepidoidei</taxon>
        <taxon>Muraenolepididae</taxon>
        <taxon>Muraenolepis</taxon>
    </lineage>
</organism>
<comment type="caution">
    <text evidence="2">The sequence shown here is derived from an EMBL/GenBank/DDBJ whole genome shotgun (WGS) entry which is preliminary data.</text>
</comment>
<dbReference type="Proteomes" id="UP001148018">
    <property type="component" value="Unassembled WGS sequence"/>
</dbReference>
<feature type="region of interest" description="Disordered" evidence="1">
    <location>
        <begin position="59"/>
        <end position="85"/>
    </location>
</feature>
<keyword evidence="3" id="KW-1185">Reference proteome</keyword>
<proteinExistence type="predicted"/>
<protein>
    <submittedName>
        <fullName evidence="2">Uncharacterized protein</fullName>
    </submittedName>
</protein>
<reference evidence="2" key="1">
    <citation type="submission" date="2022-07" db="EMBL/GenBank/DDBJ databases">
        <title>Chromosome-level genome of Muraenolepis orangiensis.</title>
        <authorList>
            <person name="Kim J."/>
        </authorList>
    </citation>
    <scope>NUCLEOTIDE SEQUENCE</scope>
    <source>
        <strain evidence="2">KU_S4_2022</strain>
        <tissue evidence="2">Muscle</tissue>
    </source>
</reference>
<evidence type="ECO:0000313" key="2">
    <source>
        <dbReference type="EMBL" id="KAJ3590066.1"/>
    </source>
</evidence>
<evidence type="ECO:0000256" key="1">
    <source>
        <dbReference type="SAM" id="MobiDB-lite"/>
    </source>
</evidence>
<dbReference type="AlphaFoldDB" id="A0A9Q0IAW2"/>
<name>A0A9Q0IAW2_9TELE</name>
<accession>A0A9Q0IAW2</accession>